<dbReference type="Pfam" id="PF09697">
    <property type="entry name" value="Porph_ging"/>
    <property type="match status" value="1"/>
</dbReference>
<keyword evidence="4" id="KW-1185">Reference proteome</keyword>
<organism evidence="3 4">
    <name type="scientific">Urechidicola vernalis</name>
    <dbReference type="NCBI Taxonomy" id="3075600"/>
    <lineage>
        <taxon>Bacteria</taxon>
        <taxon>Pseudomonadati</taxon>
        <taxon>Bacteroidota</taxon>
        <taxon>Flavobacteriia</taxon>
        <taxon>Flavobacteriales</taxon>
        <taxon>Flavobacteriaceae</taxon>
        <taxon>Urechidicola</taxon>
    </lineage>
</organism>
<dbReference type="NCBIfam" id="TIGR01200">
    <property type="entry name" value="GLPGLI"/>
    <property type="match status" value="1"/>
</dbReference>
<evidence type="ECO:0000256" key="1">
    <source>
        <dbReference type="SAM" id="MobiDB-lite"/>
    </source>
</evidence>
<evidence type="ECO:0000256" key="2">
    <source>
        <dbReference type="SAM" id="SignalP"/>
    </source>
</evidence>
<keyword evidence="2" id="KW-0732">Signal</keyword>
<feature type="signal peptide" evidence="2">
    <location>
        <begin position="1"/>
        <end position="22"/>
    </location>
</feature>
<comment type="caution">
    <text evidence="3">The sequence shown here is derived from an EMBL/GenBank/DDBJ whole genome shotgun (WGS) entry which is preliminary data.</text>
</comment>
<dbReference type="Proteomes" id="UP001252186">
    <property type="component" value="Unassembled WGS sequence"/>
</dbReference>
<dbReference type="InterPro" id="IPR005901">
    <property type="entry name" value="GLPGLI"/>
</dbReference>
<name>A0ABU2Y5R4_9FLAO</name>
<evidence type="ECO:0000313" key="3">
    <source>
        <dbReference type="EMBL" id="MDT0553136.1"/>
    </source>
</evidence>
<gene>
    <name evidence="3" type="ORF">RM519_07755</name>
</gene>
<reference evidence="3 4" key="1">
    <citation type="submission" date="2023-09" db="EMBL/GenBank/DDBJ databases">
        <authorList>
            <person name="Rey-Velasco X."/>
        </authorList>
    </citation>
    <scope>NUCLEOTIDE SEQUENCE [LARGE SCALE GENOMIC DNA]</scope>
    <source>
        <strain evidence="3 4">P050</strain>
    </source>
</reference>
<dbReference type="EMBL" id="JAVRHV010000003">
    <property type="protein sequence ID" value="MDT0553136.1"/>
    <property type="molecule type" value="Genomic_DNA"/>
</dbReference>
<feature type="region of interest" description="Disordered" evidence="1">
    <location>
        <begin position="262"/>
        <end position="285"/>
    </location>
</feature>
<proteinExistence type="predicted"/>
<sequence length="285" mass="32681">MKTLILNLVTICAFLISYLVNAQDFQGKAYYQTQRKMEMSLEDSEMSDAQKEKMEAMLKKQFERTYILTFNKEASIYKEEEKLDAPSGNVQSGGMRVMVMGGNAGLEQYKNTKTKKFANEQDLFGKSFLVKDELETYNWEFTDESKIIGKYLCFKAVAKREVESMSFRVDSDDEEKSKDVEREKNERLVTAWYTADIPVSNGPDDYWGLPGLILELHDGDSMSYLCTKIVMNTKDKIEEPTSGKVVNQTEYRKLMEKKMKEMQQQYGGRERKGGGGESISIRIGG</sequence>
<feature type="chain" id="PRO_5046983187" evidence="2">
    <location>
        <begin position="23"/>
        <end position="285"/>
    </location>
</feature>
<dbReference type="RefSeq" id="WP_311593120.1">
    <property type="nucleotide sequence ID" value="NZ_JAVRHV010000003.1"/>
</dbReference>
<evidence type="ECO:0000313" key="4">
    <source>
        <dbReference type="Proteomes" id="UP001252186"/>
    </source>
</evidence>
<protein>
    <submittedName>
        <fullName evidence="3">GLPGLI family protein</fullName>
    </submittedName>
</protein>
<accession>A0ABU2Y5R4</accession>